<feature type="domain" description="Integrase SAM-like N-terminal" evidence="2">
    <location>
        <begin position="1"/>
        <end position="58"/>
    </location>
</feature>
<dbReference type="InterPro" id="IPR004107">
    <property type="entry name" value="Integrase_SAM-like_N"/>
</dbReference>
<proteinExistence type="predicted"/>
<protein>
    <recommendedName>
        <fullName evidence="2">Integrase SAM-like N-terminal domain-containing protein</fullName>
    </recommendedName>
</protein>
<accession>A0A3A3FGH0</accession>
<keyword evidence="1" id="KW-0238">DNA-binding</keyword>
<gene>
    <name evidence="3" type="ORF">D3871_26605</name>
</gene>
<organism evidence="3 4">
    <name type="scientific">Noviherbaspirillum saxi</name>
    <dbReference type="NCBI Taxonomy" id="2320863"/>
    <lineage>
        <taxon>Bacteria</taxon>
        <taxon>Pseudomonadati</taxon>
        <taxon>Pseudomonadota</taxon>
        <taxon>Betaproteobacteria</taxon>
        <taxon>Burkholderiales</taxon>
        <taxon>Oxalobacteraceae</taxon>
        <taxon>Noviherbaspirillum</taxon>
    </lineage>
</organism>
<dbReference type="OrthoDB" id="8701461at2"/>
<keyword evidence="4" id="KW-1185">Reference proteome</keyword>
<sequence>MYWARWYIRVHQLRHPADMGEHEIHAFLSYLANERNVSLSTHHQAPCVLLFCTSMCCKSNYPGSITCRSRRSCHGNRPY</sequence>
<evidence type="ECO:0000313" key="4">
    <source>
        <dbReference type="Proteomes" id="UP000265955"/>
    </source>
</evidence>
<dbReference type="Proteomes" id="UP000265955">
    <property type="component" value="Unassembled WGS sequence"/>
</dbReference>
<name>A0A3A3FGH0_9BURK</name>
<reference evidence="4" key="1">
    <citation type="submission" date="2018-09" db="EMBL/GenBank/DDBJ databases">
        <authorList>
            <person name="Zhu H."/>
        </authorList>
    </citation>
    <scope>NUCLEOTIDE SEQUENCE [LARGE SCALE GENOMIC DNA]</scope>
    <source>
        <strain evidence="4">K1R23-30</strain>
    </source>
</reference>
<dbReference type="Pfam" id="PF13495">
    <property type="entry name" value="Phage_int_SAM_4"/>
    <property type="match status" value="1"/>
</dbReference>
<dbReference type="EMBL" id="QYUO01000003">
    <property type="protein sequence ID" value="RJF92207.1"/>
    <property type="molecule type" value="Genomic_DNA"/>
</dbReference>
<evidence type="ECO:0000313" key="3">
    <source>
        <dbReference type="EMBL" id="RJF92207.1"/>
    </source>
</evidence>
<dbReference type="Gene3D" id="1.10.150.130">
    <property type="match status" value="1"/>
</dbReference>
<evidence type="ECO:0000256" key="1">
    <source>
        <dbReference type="ARBA" id="ARBA00023125"/>
    </source>
</evidence>
<comment type="caution">
    <text evidence="3">The sequence shown here is derived from an EMBL/GenBank/DDBJ whole genome shotgun (WGS) entry which is preliminary data.</text>
</comment>
<dbReference type="GO" id="GO:0003677">
    <property type="term" value="F:DNA binding"/>
    <property type="evidence" value="ECO:0007669"/>
    <property type="project" value="UniProtKB-KW"/>
</dbReference>
<dbReference type="AlphaFoldDB" id="A0A3A3FGH0"/>
<evidence type="ECO:0000259" key="2">
    <source>
        <dbReference type="Pfam" id="PF13495"/>
    </source>
</evidence>
<dbReference type="GO" id="GO:0015074">
    <property type="term" value="P:DNA integration"/>
    <property type="evidence" value="ECO:0007669"/>
    <property type="project" value="InterPro"/>
</dbReference>
<dbReference type="InterPro" id="IPR010998">
    <property type="entry name" value="Integrase_recombinase_N"/>
</dbReference>